<dbReference type="eggNOG" id="KOG0143">
    <property type="taxonomic scope" value="Eukaryota"/>
</dbReference>
<dbReference type="Gramene" id="KQJ89108">
    <property type="protein sequence ID" value="KQJ89108"/>
    <property type="gene ID" value="BRADI_4g23500v3"/>
</dbReference>
<evidence type="ECO:0000256" key="5">
    <source>
        <dbReference type="ARBA" id="ARBA00022896"/>
    </source>
</evidence>
<evidence type="ECO:0000256" key="9">
    <source>
        <dbReference type="ARBA" id="ARBA00037892"/>
    </source>
</evidence>
<organism evidence="16">
    <name type="scientific">Brachypodium distachyon</name>
    <name type="common">Purple false brome</name>
    <name type="synonym">Trachynia distachya</name>
    <dbReference type="NCBI Taxonomy" id="15368"/>
    <lineage>
        <taxon>Eukaryota</taxon>
        <taxon>Viridiplantae</taxon>
        <taxon>Streptophyta</taxon>
        <taxon>Embryophyta</taxon>
        <taxon>Tracheophyta</taxon>
        <taxon>Spermatophyta</taxon>
        <taxon>Magnoliopsida</taxon>
        <taxon>Liliopsida</taxon>
        <taxon>Poales</taxon>
        <taxon>Poaceae</taxon>
        <taxon>BOP clade</taxon>
        <taxon>Pooideae</taxon>
        <taxon>Stipodae</taxon>
        <taxon>Brachypodieae</taxon>
        <taxon>Brachypodium</taxon>
    </lineage>
</organism>
<dbReference type="InterPro" id="IPR027443">
    <property type="entry name" value="IPNS-like_sf"/>
</dbReference>
<dbReference type="InterPro" id="IPR044861">
    <property type="entry name" value="IPNS-like_FE2OG_OXY"/>
</dbReference>
<dbReference type="PANTHER" id="PTHR47991">
    <property type="entry name" value="OXOGLUTARATE/IRON-DEPENDENT DIOXYGENASE"/>
    <property type="match status" value="1"/>
</dbReference>
<feature type="domain" description="Fe2OG dioxygenase" evidence="15">
    <location>
        <begin position="158"/>
        <end position="259"/>
    </location>
</feature>
<comment type="cofactor">
    <cofactor evidence="1">
        <name>Fe cation</name>
        <dbReference type="ChEBI" id="CHEBI:24875"/>
    </cofactor>
</comment>
<keyword evidence="5" id="KW-0847">Vitamin C</keyword>
<evidence type="ECO:0000313" key="16">
    <source>
        <dbReference type="EMBL" id="KQJ89108.1"/>
    </source>
</evidence>
<dbReference type="FunFam" id="2.60.120.330:FF:000010">
    <property type="entry name" value="1-aminocyclopropane-1-carboxylate oxidase 1"/>
    <property type="match status" value="1"/>
</dbReference>
<dbReference type="Pfam" id="PF14226">
    <property type="entry name" value="DIOX_N"/>
    <property type="match status" value="1"/>
</dbReference>
<keyword evidence="3" id="KW-0266">Ethylene biosynthesis</keyword>
<keyword evidence="4 14" id="KW-0479">Metal-binding</keyword>
<evidence type="ECO:0000256" key="14">
    <source>
        <dbReference type="RuleBase" id="RU003682"/>
    </source>
</evidence>
<dbReference type="GO" id="GO:0009693">
    <property type="term" value="P:ethylene biosynthetic process"/>
    <property type="evidence" value="ECO:0007669"/>
    <property type="project" value="UniProtKB-KW"/>
</dbReference>
<proteinExistence type="inferred from homology"/>
<dbReference type="AlphaFoldDB" id="I1IMV2"/>
<dbReference type="Gene3D" id="2.60.120.330">
    <property type="entry name" value="B-lactam Antibiotic, Isopenicillin N Synthase, Chain"/>
    <property type="match status" value="1"/>
</dbReference>
<dbReference type="GO" id="GO:0009835">
    <property type="term" value="P:fruit ripening"/>
    <property type="evidence" value="ECO:0007669"/>
    <property type="project" value="UniProtKB-KW"/>
</dbReference>
<keyword evidence="8" id="KW-0292">Fruit ripening</keyword>
<dbReference type="GO" id="GO:0016706">
    <property type="term" value="F:2-oxoglutarate-dependent dioxygenase activity"/>
    <property type="evidence" value="ECO:0000318"/>
    <property type="project" value="GO_Central"/>
</dbReference>
<dbReference type="GeneID" id="100827208"/>
<evidence type="ECO:0000256" key="1">
    <source>
        <dbReference type="ARBA" id="ARBA00001962"/>
    </source>
</evidence>
<dbReference type="GO" id="GO:0009815">
    <property type="term" value="F:1-aminocyclopropane-1-carboxylate oxidase activity"/>
    <property type="evidence" value="ECO:0007669"/>
    <property type="project" value="UniProtKB-EC"/>
</dbReference>
<dbReference type="HOGENOM" id="CLU_010119_16_1_1"/>
<evidence type="ECO:0000256" key="11">
    <source>
        <dbReference type="ARBA" id="ARBA00041616"/>
    </source>
</evidence>
<evidence type="ECO:0000256" key="4">
    <source>
        <dbReference type="ARBA" id="ARBA00022723"/>
    </source>
</evidence>
<keyword evidence="7 14" id="KW-0408">Iron</keyword>
<evidence type="ECO:0000256" key="8">
    <source>
        <dbReference type="ARBA" id="ARBA00033478"/>
    </source>
</evidence>
<dbReference type="Proteomes" id="UP000008810">
    <property type="component" value="Chromosome 4"/>
</dbReference>
<evidence type="ECO:0000256" key="3">
    <source>
        <dbReference type="ARBA" id="ARBA00022666"/>
    </source>
</evidence>
<sequence length="315" mass="35349">MVIPVIDFSRLDGDDRAVALMEIAAGFEEWGFFQLVNTGIPDELLERVKKVCSDCYKLREEGFKESNPAVKALAALIDQEGEGLPARKVQGMDWEDVFTLHDDMPWPSIPPTFKETMMEYRRELKKLAEKMLGVMEELLGLEEGHITKVFSKDGDFEPFYGTKVSHYPPCPRPEMVDGLRAHTDAGGLILLFQDDRVGGLQVLGHDGVWADVQPVENAIVINTGDQIEVMSNGRYKSAWHRVLATRDGNRRSIASFYNPARMATISPATPATTDTNSDYPSFMFGDYMEVYVKQKFQDKQPRFAAAAATAKELVE</sequence>
<dbReference type="OMA" id="SHYPPCQ"/>
<reference evidence="16 17" key="1">
    <citation type="journal article" date="2010" name="Nature">
        <title>Genome sequencing and analysis of the model grass Brachypodium distachyon.</title>
        <authorList>
            <consortium name="International Brachypodium Initiative"/>
        </authorList>
    </citation>
    <scope>NUCLEOTIDE SEQUENCE [LARGE SCALE GENOMIC DNA]</scope>
    <source>
        <strain evidence="16">Bd21</strain>
        <strain evidence="17">cv. Bd21</strain>
    </source>
</reference>
<comment type="catalytic activity">
    <reaction evidence="12">
        <text>1-aminocyclopropane-1-carboxylate + L-ascorbate + O2 = ethene + L-dehydroascorbate + hydrogen cyanide + CO2 + 2 H2O</text>
        <dbReference type="Rhea" id="RHEA:23640"/>
        <dbReference type="ChEBI" id="CHEBI:15377"/>
        <dbReference type="ChEBI" id="CHEBI:15379"/>
        <dbReference type="ChEBI" id="CHEBI:16526"/>
        <dbReference type="ChEBI" id="CHEBI:18153"/>
        <dbReference type="ChEBI" id="CHEBI:18407"/>
        <dbReference type="ChEBI" id="CHEBI:38290"/>
        <dbReference type="ChEBI" id="CHEBI:58360"/>
        <dbReference type="ChEBI" id="CHEBI:58539"/>
        <dbReference type="EC" id="1.14.17.4"/>
    </reaction>
</comment>
<name>I1IMV2_BRADI</name>
<comment type="similarity">
    <text evidence="2 14">Belongs to the iron/ascorbate-dependent oxidoreductase family.</text>
</comment>
<evidence type="ECO:0000256" key="6">
    <source>
        <dbReference type="ARBA" id="ARBA00023002"/>
    </source>
</evidence>
<protein>
    <recommendedName>
        <fullName evidence="13">1-aminocyclopropane-1-carboxylate oxidase</fullName>
        <ecNumber evidence="10">1.14.17.4</ecNumber>
    </recommendedName>
    <alternativeName>
        <fullName evidence="11">Ethylene-forming enzyme</fullName>
    </alternativeName>
</protein>
<dbReference type="InterPro" id="IPR005123">
    <property type="entry name" value="Oxoglu/Fe-dep_dioxygenase_dom"/>
</dbReference>
<dbReference type="EC" id="1.14.17.4" evidence="10"/>
<dbReference type="SUPFAM" id="SSF51197">
    <property type="entry name" value="Clavaminate synthase-like"/>
    <property type="match status" value="1"/>
</dbReference>
<dbReference type="GO" id="GO:0031418">
    <property type="term" value="F:L-ascorbic acid binding"/>
    <property type="evidence" value="ECO:0007669"/>
    <property type="project" value="UniProtKB-KW"/>
</dbReference>
<dbReference type="EnsemblPlants" id="KQJ89108">
    <property type="protein sequence ID" value="KQJ89108"/>
    <property type="gene ID" value="BRADI_4g23500v3"/>
</dbReference>
<accession>I1IMV2</accession>
<keyword evidence="18" id="KW-1185">Reference proteome</keyword>
<evidence type="ECO:0000256" key="7">
    <source>
        <dbReference type="ARBA" id="ARBA00023004"/>
    </source>
</evidence>
<evidence type="ECO:0000313" key="17">
    <source>
        <dbReference type="EnsemblPlants" id="KQJ89108"/>
    </source>
</evidence>
<keyword evidence="6 14" id="KW-0560">Oxidoreductase</keyword>
<evidence type="ECO:0000256" key="13">
    <source>
        <dbReference type="ARBA" id="ARBA00069667"/>
    </source>
</evidence>
<evidence type="ECO:0000313" key="18">
    <source>
        <dbReference type="Proteomes" id="UP000008810"/>
    </source>
</evidence>
<dbReference type="InterPro" id="IPR050295">
    <property type="entry name" value="Plant_2OG-oxidoreductases"/>
</dbReference>
<reference evidence="16" key="2">
    <citation type="submission" date="2017-06" db="EMBL/GenBank/DDBJ databases">
        <title>WGS assembly of Brachypodium distachyon.</title>
        <authorList>
            <consortium name="The International Brachypodium Initiative"/>
            <person name="Lucas S."/>
            <person name="Harmon-Smith M."/>
            <person name="Lail K."/>
            <person name="Tice H."/>
            <person name="Grimwood J."/>
            <person name="Bruce D."/>
            <person name="Barry K."/>
            <person name="Shu S."/>
            <person name="Lindquist E."/>
            <person name="Wang M."/>
            <person name="Pitluck S."/>
            <person name="Vogel J.P."/>
            <person name="Garvin D.F."/>
            <person name="Mockler T.C."/>
            <person name="Schmutz J."/>
            <person name="Rokhsar D."/>
            <person name="Bevan M.W."/>
        </authorList>
    </citation>
    <scope>NUCLEOTIDE SEQUENCE</scope>
    <source>
        <strain evidence="16">Bd21</strain>
    </source>
</reference>
<evidence type="ECO:0000259" key="15">
    <source>
        <dbReference type="PROSITE" id="PS51471"/>
    </source>
</evidence>
<comment type="pathway">
    <text evidence="9">Alkene biosynthesis; ethylene biosynthesis via S-adenosyl-L-methionine; ethylene from S-adenosyl-L-methionine: step 2/2.</text>
</comment>
<dbReference type="STRING" id="15368.I1IMV2"/>
<dbReference type="PROSITE" id="PS51471">
    <property type="entry name" value="FE2OG_OXY"/>
    <property type="match status" value="1"/>
</dbReference>
<evidence type="ECO:0000256" key="12">
    <source>
        <dbReference type="ARBA" id="ARBA00050579"/>
    </source>
</evidence>
<dbReference type="OrthoDB" id="288590at2759"/>
<evidence type="ECO:0000256" key="2">
    <source>
        <dbReference type="ARBA" id="ARBA00008056"/>
    </source>
</evidence>
<dbReference type="InterPro" id="IPR026992">
    <property type="entry name" value="DIOX_N"/>
</dbReference>
<reference evidence="17" key="3">
    <citation type="submission" date="2018-08" db="UniProtKB">
        <authorList>
            <consortium name="EnsemblPlants"/>
        </authorList>
    </citation>
    <scope>IDENTIFICATION</scope>
    <source>
        <strain evidence="17">cv. Bd21</strain>
    </source>
</reference>
<gene>
    <name evidence="17" type="primary">LOC100827208</name>
    <name evidence="16" type="ORF">BRADI_4g23500v3</name>
</gene>
<dbReference type="GO" id="GO:0046872">
    <property type="term" value="F:metal ion binding"/>
    <property type="evidence" value="ECO:0007669"/>
    <property type="project" value="UniProtKB-KW"/>
</dbReference>
<evidence type="ECO:0000256" key="10">
    <source>
        <dbReference type="ARBA" id="ARBA00039090"/>
    </source>
</evidence>
<dbReference type="RefSeq" id="XP_024319055.1">
    <property type="nucleotide sequence ID" value="XM_024463287.1"/>
</dbReference>
<dbReference type="EMBL" id="CM000883">
    <property type="protein sequence ID" value="KQJ89108.1"/>
    <property type="molecule type" value="Genomic_DNA"/>
</dbReference>
<dbReference type="Pfam" id="PF03171">
    <property type="entry name" value="2OG-FeII_Oxy"/>
    <property type="match status" value="1"/>
</dbReference>